<keyword evidence="1" id="KW-0479">Metal-binding</keyword>
<dbReference type="SMART" id="SM00980">
    <property type="entry name" value="THAP"/>
    <property type="match status" value="1"/>
</dbReference>
<sequence length="279" mass="32766">MRNCFVSGCDSYCKANNCVQRKMFSAPKPMIDKWKEVLPKNKRDFKENDRICERHFNPDEILEYWENNINGKVYKTKRDKPKLSSTAVPSRNLETAQHSQKNNTASTKIVRKTYSKSVKVKSDSKRTILEENDDNDACIQEEYTAPKKLKNDDTEEIKKNNVTSELETNFIQMNCSPIKDTNKQVDEEKLEAFDMLYDEYQDVTLPNTLWGYHRCNDRKFVVFSAFNFENMSFNKFLLINDQLICKVFTNGKTKTIDIPKESCNVEYISCWLEKIDEEV</sequence>
<evidence type="ECO:0000256" key="2">
    <source>
        <dbReference type="ARBA" id="ARBA00022771"/>
    </source>
</evidence>
<protein>
    <recommendedName>
        <fullName evidence="6">THAP-type domain-containing protein</fullName>
    </recommendedName>
</protein>
<name>A0A9J6CRZ3_POLVA</name>
<evidence type="ECO:0000313" key="8">
    <source>
        <dbReference type="Proteomes" id="UP001107558"/>
    </source>
</evidence>
<reference evidence="7" key="1">
    <citation type="submission" date="2021-03" db="EMBL/GenBank/DDBJ databases">
        <title>Chromosome level genome of the anhydrobiotic midge Polypedilum vanderplanki.</title>
        <authorList>
            <person name="Yoshida Y."/>
            <person name="Kikawada T."/>
            <person name="Gusev O."/>
        </authorList>
    </citation>
    <scope>NUCLEOTIDE SEQUENCE</scope>
    <source>
        <strain evidence="7">NIAS01</strain>
        <tissue evidence="7">Whole body or cell culture</tissue>
    </source>
</reference>
<dbReference type="AlphaFoldDB" id="A0A9J6CRZ3"/>
<keyword evidence="2 5" id="KW-0863">Zinc-finger</keyword>
<evidence type="ECO:0000313" key="7">
    <source>
        <dbReference type="EMBL" id="KAG5684390.1"/>
    </source>
</evidence>
<keyword evidence="3" id="KW-0862">Zinc</keyword>
<evidence type="ECO:0000259" key="6">
    <source>
        <dbReference type="PROSITE" id="PS50950"/>
    </source>
</evidence>
<proteinExistence type="predicted"/>
<dbReference type="EMBL" id="JADBJN010000001">
    <property type="protein sequence ID" value="KAG5684390.1"/>
    <property type="molecule type" value="Genomic_DNA"/>
</dbReference>
<keyword evidence="8" id="KW-1185">Reference proteome</keyword>
<dbReference type="GO" id="GO:0003677">
    <property type="term" value="F:DNA binding"/>
    <property type="evidence" value="ECO:0007669"/>
    <property type="project" value="UniProtKB-UniRule"/>
</dbReference>
<dbReference type="InterPro" id="IPR006612">
    <property type="entry name" value="THAP_Znf"/>
</dbReference>
<accession>A0A9J6CRZ3</accession>
<organism evidence="7 8">
    <name type="scientific">Polypedilum vanderplanki</name>
    <name type="common">Sleeping chironomid midge</name>
    <dbReference type="NCBI Taxonomy" id="319348"/>
    <lineage>
        <taxon>Eukaryota</taxon>
        <taxon>Metazoa</taxon>
        <taxon>Ecdysozoa</taxon>
        <taxon>Arthropoda</taxon>
        <taxon>Hexapoda</taxon>
        <taxon>Insecta</taxon>
        <taxon>Pterygota</taxon>
        <taxon>Neoptera</taxon>
        <taxon>Endopterygota</taxon>
        <taxon>Diptera</taxon>
        <taxon>Nematocera</taxon>
        <taxon>Chironomoidea</taxon>
        <taxon>Chironomidae</taxon>
        <taxon>Chironominae</taxon>
        <taxon>Polypedilum</taxon>
        <taxon>Polypedilum</taxon>
    </lineage>
</organism>
<feature type="domain" description="THAP-type" evidence="6">
    <location>
        <begin position="1"/>
        <end position="92"/>
    </location>
</feature>
<evidence type="ECO:0000256" key="3">
    <source>
        <dbReference type="ARBA" id="ARBA00022833"/>
    </source>
</evidence>
<dbReference type="Proteomes" id="UP001107558">
    <property type="component" value="Chromosome 1"/>
</dbReference>
<evidence type="ECO:0000256" key="5">
    <source>
        <dbReference type="PROSITE-ProRule" id="PRU00309"/>
    </source>
</evidence>
<keyword evidence="4 5" id="KW-0238">DNA-binding</keyword>
<comment type="caution">
    <text evidence="7">The sequence shown here is derived from an EMBL/GenBank/DDBJ whole genome shotgun (WGS) entry which is preliminary data.</text>
</comment>
<gene>
    <name evidence="7" type="ORF">PVAND_013625</name>
</gene>
<evidence type="ECO:0000256" key="4">
    <source>
        <dbReference type="ARBA" id="ARBA00023125"/>
    </source>
</evidence>
<evidence type="ECO:0000256" key="1">
    <source>
        <dbReference type="ARBA" id="ARBA00022723"/>
    </source>
</evidence>
<dbReference type="Pfam" id="PF05485">
    <property type="entry name" value="THAP"/>
    <property type="match status" value="1"/>
</dbReference>
<dbReference type="OrthoDB" id="7331812at2759"/>
<dbReference type="GO" id="GO:0008270">
    <property type="term" value="F:zinc ion binding"/>
    <property type="evidence" value="ECO:0007669"/>
    <property type="project" value="UniProtKB-KW"/>
</dbReference>
<dbReference type="SUPFAM" id="SSF57716">
    <property type="entry name" value="Glucocorticoid receptor-like (DNA-binding domain)"/>
    <property type="match status" value="1"/>
</dbReference>
<dbReference type="PROSITE" id="PS50950">
    <property type="entry name" value="ZF_THAP"/>
    <property type="match status" value="1"/>
</dbReference>